<reference evidence="2" key="1">
    <citation type="submission" date="2020-05" db="EMBL/GenBank/DDBJ databases">
        <authorList>
            <person name="Chiriac C."/>
            <person name="Salcher M."/>
            <person name="Ghai R."/>
            <person name="Kavagutti S V."/>
        </authorList>
    </citation>
    <scope>NUCLEOTIDE SEQUENCE</scope>
</reference>
<accession>A0A6J6DI35</accession>
<sequence length="249" mass="27037">MPPSDPAALRTDGVLVVIPAYNERDCIADVVDDVKGAGYACLVVDDGSRDDTATIAARHGAAVVRLPINLGVGGALRTGFRYAVDHGHHTVVQVDADGQHVTEHVRHLLDALDDGDRDMVIGSRFLGEGRYRMRSVRMLCVRLLRLVIRVSGGVRISDPTSGFRAIRRPLLDAFAADFPAHYLGDTFEAVLVAARRGYRLGEIPVEMRERQGGRPSADLYALVQSMLRACTILLTGTTFDLPHRSGAGR</sequence>
<dbReference type="InterPro" id="IPR029044">
    <property type="entry name" value="Nucleotide-diphossugar_trans"/>
</dbReference>
<dbReference type="EMBL" id="CAEZSR010000062">
    <property type="protein sequence ID" value="CAB4561813.1"/>
    <property type="molecule type" value="Genomic_DNA"/>
</dbReference>
<evidence type="ECO:0000313" key="2">
    <source>
        <dbReference type="EMBL" id="CAB4561813.1"/>
    </source>
</evidence>
<dbReference type="CDD" id="cd04179">
    <property type="entry name" value="DPM_DPG-synthase_like"/>
    <property type="match status" value="1"/>
</dbReference>
<dbReference type="PANTHER" id="PTHR48090">
    <property type="entry name" value="UNDECAPRENYL-PHOSPHATE 4-DEOXY-4-FORMAMIDO-L-ARABINOSE TRANSFERASE-RELATED"/>
    <property type="match status" value="1"/>
</dbReference>
<dbReference type="Pfam" id="PF00535">
    <property type="entry name" value="Glycos_transf_2"/>
    <property type="match status" value="1"/>
</dbReference>
<protein>
    <submittedName>
        <fullName evidence="2">Unannotated protein</fullName>
    </submittedName>
</protein>
<feature type="domain" description="Glycosyltransferase 2-like" evidence="1">
    <location>
        <begin position="16"/>
        <end position="171"/>
    </location>
</feature>
<dbReference type="PANTHER" id="PTHR48090:SF7">
    <property type="entry name" value="RFBJ PROTEIN"/>
    <property type="match status" value="1"/>
</dbReference>
<dbReference type="AlphaFoldDB" id="A0A6J6DI35"/>
<dbReference type="InterPro" id="IPR001173">
    <property type="entry name" value="Glyco_trans_2-like"/>
</dbReference>
<name>A0A6J6DI35_9ZZZZ</name>
<dbReference type="SUPFAM" id="SSF53448">
    <property type="entry name" value="Nucleotide-diphospho-sugar transferases"/>
    <property type="match status" value="1"/>
</dbReference>
<evidence type="ECO:0000259" key="1">
    <source>
        <dbReference type="Pfam" id="PF00535"/>
    </source>
</evidence>
<proteinExistence type="predicted"/>
<gene>
    <name evidence="2" type="ORF">UFOPK1493_01842</name>
</gene>
<organism evidence="2">
    <name type="scientific">freshwater metagenome</name>
    <dbReference type="NCBI Taxonomy" id="449393"/>
    <lineage>
        <taxon>unclassified sequences</taxon>
        <taxon>metagenomes</taxon>
        <taxon>ecological metagenomes</taxon>
    </lineage>
</organism>
<dbReference type="InterPro" id="IPR050256">
    <property type="entry name" value="Glycosyltransferase_2"/>
</dbReference>
<dbReference type="Gene3D" id="3.90.550.10">
    <property type="entry name" value="Spore Coat Polysaccharide Biosynthesis Protein SpsA, Chain A"/>
    <property type="match status" value="1"/>
</dbReference>